<evidence type="ECO:0000259" key="5">
    <source>
        <dbReference type="Pfam" id="PF00155"/>
    </source>
</evidence>
<dbReference type="InterPro" id="IPR015421">
    <property type="entry name" value="PyrdxlP-dep_Trfase_major"/>
</dbReference>
<gene>
    <name evidence="6" type="ORF">BLEM_1791</name>
</gene>
<dbReference type="RefSeq" id="WP_072726855.1">
    <property type="nucleotide sequence ID" value="NZ_BDIS01000026.1"/>
</dbReference>
<dbReference type="InterPro" id="IPR004838">
    <property type="entry name" value="NHTrfase_class1_PyrdxlP-BS"/>
</dbReference>
<proteinExistence type="inferred from homology"/>
<evidence type="ECO:0000313" key="7">
    <source>
        <dbReference type="Proteomes" id="UP000216352"/>
    </source>
</evidence>
<sequence length="397" mass="42764">MASHVSPVGFSTVARSIPPNVFADMDRKVAAAVAEGHDVIDLAKGNPDAYPAEFIREAAKKAVDDPANARYTPFDGKPEFLEAAADWYARVHGVHLDWTSQLFAVEGAVDGLAGLFSILVDPGDAVAFVDPYYPSYHCMSVMAGAEEVLLPALAERDFLPDLEAVPQEVWERVKVLVLNYPNNPTGAQAPFDFLRRAVDLARRHRFVVVQDFAYAGLGVGGNGADAQQTSVLAVPGACDVAVEVCSLSKMYAMAGWRAGFVAGNDDIIAHLKRYHYQMGSMITGSVQDAGIVALRGDQSHVAELAERYARRRGIVARGLRAAGLDVFDSPGGVYVWAHAPAGYDGGRFADLLLERTHVAALPGSCFGSTGVGYVRFSLLRSDDELREAVRRIADILR</sequence>
<dbReference type="EMBL" id="MWWX01000016">
    <property type="protein sequence ID" value="OZG60490.1"/>
    <property type="molecule type" value="Genomic_DNA"/>
</dbReference>
<dbReference type="CDD" id="cd00609">
    <property type="entry name" value="AAT_like"/>
    <property type="match status" value="1"/>
</dbReference>
<keyword evidence="3 4" id="KW-0808">Transferase</keyword>
<dbReference type="PANTHER" id="PTHR42832">
    <property type="entry name" value="AMINO ACID AMINOTRANSFERASE"/>
    <property type="match status" value="1"/>
</dbReference>
<organism evidence="6 7">
    <name type="scientific">Bifidobacterium lemurum</name>
    <dbReference type="NCBI Taxonomy" id="1603886"/>
    <lineage>
        <taxon>Bacteria</taxon>
        <taxon>Bacillati</taxon>
        <taxon>Actinomycetota</taxon>
        <taxon>Actinomycetes</taxon>
        <taxon>Bifidobacteriales</taxon>
        <taxon>Bifidobacteriaceae</taxon>
        <taxon>Bifidobacterium</taxon>
    </lineage>
</organism>
<dbReference type="PROSITE" id="PS00105">
    <property type="entry name" value="AA_TRANSFER_CLASS_1"/>
    <property type="match status" value="1"/>
</dbReference>
<dbReference type="InterPro" id="IPR015424">
    <property type="entry name" value="PyrdxlP-dep_Trfase"/>
</dbReference>
<evidence type="ECO:0000256" key="1">
    <source>
        <dbReference type="ARBA" id="ARBA00001933"/>
    </source>
</evidence>
<feature type="domain" description="Aminotransferase class I/classII large" evidence="5">
    <location>
        <begin position="38"/>
        <end position="392"/>
    </location>
</feature>
<protein>
    <recommendedName>
        <fullName evidence="4">Aminotransferase</fullName>
        <ecNumber evidence="4">2.6.1.-</ecNumber>
    </recommendedName>
</protein>
<dbReference type="PANTHER" id="PTHR42832:SF3">
    <property type="entry name" value="L-GLUTAMINE--4-(METHYLSULFANYL)-2-OXOBUTANOATE AMINOTRANSFERASE"/>
    <property type="match status" value="1"/>
</dbReference>
<comment type="similarity">
    <text evidence="4">Belongs to the class-I pyridoxal-phosphate-dependent aminotransferase family.</text>
</comment>
<dbReference type="InterPro" id="IPR050881">
    <property type="entry name" value="LL-DAP_aminotransferase"/>
</dbReference>
<dbReference type="GO" id="GO:0008483">
    <property type="term" value="F:transaminase activity"/>
    <property type="evidence" value="ECO:0007669"/>
    <property type="project" value="UniProtKB-KW"/>
</dbReference>
<dbReference type="EC" id="2.6.1.-" evidence="4"/>
<dbReference type="AlphaFoldDB" id="A0A261FMT5"/>
<keyword evidence="2 4" id="KW-0032">Aminotransferase</keyword>
<dbReference type="Proteomes" id="UP000216352">
    <property type="component" value="Unassembled WGS sequence"/>
</dbReference>
<name>A0A261FMT5_9BIFI</name>
<dbReference type="GO" id="GO:0030170">
    <property type="term" value="F:pyridoxal phosphate binding"/>
    <property type="evidence" value="ECO:0007669"/>
    <property type="project" value="InterPro"/>
</dbReference>
<evidence type="ECO:0000313" key="6">
    <source>
        <dbReference type="EMBL" id="OZG60490.1"/>
    </source>
</evidence>
<comment type="cofactor">
    <cofactor evidence="1 4">
        <name>pyridoxal 5'-phosphate</name>
        <dbReference type="ChEBI" id="CHEBI:597326"/>
    </cofactor>
</comment>
<dbReference type="OrthoDB" id="9763453at2"/>
<dbReference type="Gene3D" id="3.40.640.10">
    <property type="entry name" value="Type I PLP-dependent aspartate aminotransferase-like (Major domain)"/>
    <property type="match status" value="1"/>
</dbReference>
<dbReference type="STRING" id="1603886.GCA_001895165_02015"/>
<accession>A0A261FMT5</accession>
<dbReference type="InterPro" id="IPR015422">
    <property type="entry name" value="PyrdxlP-dep_Trfase_small"/>
</dbReference>
<dbReference type="SUPFAM" id="SSF53383">
    <property type="entry name" value="PLP-dependent transferases"/>
    <property type="match status" value="1"/>
</dbReference>
<dbReference type="Pfam" id="PF00155">
    <property type="entry name" value="Aminotran_1_2"/>
    <property type="match status" value="1"/>
</dbReference>
<reference evidence="6 7" key="1">
    <citation type="journal article" date="2017" name="BMC Genomics">
        <title>Comparative genomic and phylogenomic analyses of the Bifidobacteriaceae family.</title>
        <authorList>
            <person name="Lugli G.A."/>
            <person name="Milani C."/>
            <person name="Turroni F."/>
            <person name="Duranti S."/>
            <person name="Mancabelli L."/>
            <person name="Mangifesta M."/>
            <person name="Ferrario C."/>
            <person name="Modesto M."/>
            <person name="Mattarelli P."/>
            <person name="Jiri K."/>
            <person name="van Sinderen D."/>
            <person name="Ventura M."/>
        </authorList>
    </citation>
    <scope>NUCLEOTIDE SEQUENCE [LARGE SCALE GENOMIC DNA]</scope>
    <source>
        <strain evidence="6 7">DSM 28807</strain>
    </source>
</reference>
<keyword evidence="7" id="KW-1185">Reference proteome</keyword>
<comment type="caution">
    <text evidence="6">The sequence shown here is derived from an EMBL/GenBank/DDBJ whole genome shotgun (WGS) entry which is preliminary data.</text>
</comment>
<dbReference type="InterPro" id="IPR004839">
    <property type="entry name" value="Aminotransferase_I/II_large"/>
</dbReference>
<evidence type="ECO:0000256" key="4">
    <source>
        <dbReference type="RuleBase" id="RU000481"/>
    </source>
</evidence>
<evidence type="ECO:0000256" key="2">
    <source>
        <dbReference type="ARBA" id="ARBA00022576"/>
    </source>
</evidence>
<dbReference type="Gene3D" id="3.90.1150.10">
    <property type="entry name" value="Aspartate Aminotransferase, domain 1"/>
    <property type="match status" value="1"/>
</dbReference>
<evidence type="ECO:0000256" key="3">
    <source>
        <dbReference type="ARBA" id="ARBA00022679"/>
    </source>
</evidence>